<dbReference type="PROSITE" id="PS51257">
    <property type="entry name" value="PROKAR_LIPOPROTEIN"/>
    <property type="match status" value="1"/>
</dbReference>
<dbReference type="RefSeq" id="WP_194701679.1">
    <property type="nucleotide sequence ID" value="NZ_JADKNH010000005.1"/>
</dbReference>
<proteinExistence type="inferred from homology"/>
<dbReference type="InterPro" id="IPR001320">
    <property type="entry name" value="Iontro_rcpt_C"/>
</dbReference>
<name>A0ABR9ZU93_9FIRM</name>
<reference evidence="8 9" key="1">
    <citation type="submission" date="2020-11" db="EMBL/GenBank/DDBJ databases">
        <title>Fusibacter basophilias sp. nov.</title>
        <authorList>
            <person name="Qiu D."/>
        </authorList>
    </citation>
    <scope>NUCLEOTIDE SEQUENCE [LARGE SCALE GENOMIC DNA]</scope>
    <source>
        <strain evidence="8 9">Q10-2</strain>
    </source>
</reference>
<feature type="domain" description="Ionotropic glutamate receptor C-terminal" evidence="7">
    <location>
        <begin position="53"/>
        <end position="276"/>
    </location>
</feature>
<dbReference type="SMART" id="SM00079">
    <property type="entry name" value="PBPe"/>
    <property type="match status" value="1"/>
</dbReference>
<dbReference type="SUPFAM" id="SSF53850">
    <property type="entry name" value="Periplasmic binding protein-like II"/>
    <property type="match status" value="1"/>
</dbReference>
<feature type="chain" id="PRO_5045798109" evidence="5">
    <location>
        <begin position="21"/>
        <end position="290"/>
    </location>
</feature>
<comment type="subcellular location">
    <subcellularLocation>
        <location evidence="1">Cell envelope</location>
    </subcellularLocation>
</comment>
<comment type="similarity">
    <text evidence="2 4">Belongs to the bacterial solute-binding protein 3 family.</text>
</comment>
<dbReference type="Proteomes" id="UP000614200">
    <property type="component" value="Unassembled WGS sequence"/>
</dbReference>
<dbReference type="Pfam" id="PF00497">
    <property type="entry name" value="SBP_bac_3"/>
    <property type="match status" value="1"/>
</dbReference>
<dbReference type="PROSITE" id="PS01039">
    <property type="entry name" value="SBP_BACTERIAL_3"/>
    <property type="match status" value="1"/>
</dbReference>
<evidence type="ECO:0000256" key="2">
    <source>
        <dbReference type="ARBA" id="ARBA00010333"/>
    </source>
</evidence>
<keyword evidence="3 5" id="KW-0732">Signal</keyword>
<dbReference type="SMART" id="SM00062">
    <property type="entry name" value="PBPb"/>
    <property type="match status" value="1"/>
</dbReference>
<evidence type="ECO:0000256" key="5">
    <source>
        <dbReference type="SAM" id="SignalP"/>
    </source>
</evidence>
<dbReference type="InterPro" id="IPR001638">
    <property type="entry name" value="Solute-binding_3/MltF_N"/>
</dbReference>
<sequence length="290" mass="30813">MKKILAVIMVMMLAIGLAGCAPKEKEANAAAPAPESTNEAAAPAPEAAPEKLVIKVGTDDAYPPFEYHEEATNELIGFDVDFAKALAEEMGVEIEYVPTAWDGIFNGVNTGQYDMIISCVSITPDRIEGFGMTNPYLSNGIVIVSAADGEQATSIDQLDGKKVGVQLETTADIAAKKFIADGTDISLSQFDSVMEAFAALKGGSIEYILVDSSVGGFYISTDPESFNITSGLLSNEPIGICMAKENTELLEKVNAGIKALQDSGKMTEISQKWFSADFATNIDAEIKVIE</sequence>
<comment type="caution">
    <text evidence="8">The sequence shown here is derived from an EMBL/GenBank/DDBJ whole genome shotgun (WGS) entry which is preliminary data.</text>
</comment>
<organism evidence="8 9">
    <name type="scientific">Fusibacter ferrireducens</name>
    <dbReference type="NCBI Taxonomy" id="2785058"/>
    <lineage>
        <taxon>Bacteria</taxon>
        <taxon>Bacillati</taxon>
        <taxon>Bacillota</taxon>
        <taxon>Clostridia</taxon>
        <taxon>Eubacteriales</taxon>
        <taxon>Eubacteriales Family XII. Incertae Sedis</taxon>
        <taxon>Fusibacter</taxon>
    </lineage>
</organism>
<evidence type="ECO:0000256" key="3">
    <source>
        <dbReference type="ARBA" id="ARBA00022729"/>
    </source>
</evidence>
<dbReference type="PANTHER" id="PTHR35936:SF19">
    <property type="entry name" value="AMINO-ACID-BINDING PROTEIN YXEM-RELATED"/>
    <property type="match status" value="1"/>
</dbReference>
<evidence type="ECO:0000256" key="4">
    <source>
        <dbReference type="RuleBase" id="RU003744"/>
    </source>
</evidence>
<evidence type="ECO:0000313" key="8">
    <source>
        <dbReference type="EMBL" id="MBF4693450.1"/>
    </source>
</evidence>
<evidence type="ECO:0000256" key="1">
    <source>
        <dbReference type="ARBA" id="ARBA00004196"/>
    </source>
</evidence>
<dbReference type="PANTHER" id="PTHR35936">
    <property type="entry name" value="MEMBRANE-BOUND LYTIC MUREIN TRANSGLYCOSYLASE F"/>
    <property type="match status" value="1"/>
</dbReference>
<evidence type="ECO:0000259" key="7">
    <source>
        <dbReference type="SMART" id="SM00079"/>
    </source>
</evidence>
<gene>
    <name evidence="8" type="ORF">ISU02_09980</name>
</gene>
<keyword evidence="9" id="KW-1185">Reference proteome</keyword>
<evidence type="ECO:0000259" key="6">
    <source>
        <dbReference type="SMART" id="SM00062"/>
    </source>
</evidence>
<protein>
    <submittedName>
        <fullName evidence="8">Transporter substrate-binding domain-containing protein</fullName>
    </submittedName>
</protein>
<dbReference type="EMBL" id="JADKNH010000005">
    <property type="protein sequence ID" value="MBF4693450.1"/>
    <property type="molecule type" value="Genomic_DNA"/>
</dbReference>
<dbReference type="InterPro" id="IPR018313">
    <property type="entry name" value="SBP_3_CS"/>
</dbReference>
<evidence type="ECO:0000313" key="9">
    <source>
        <dbReference type="Proteomes" id="UP000614200"/>
    </source>
</evidence>
<accession>A0ABR9ZU93</accession>
<feature type="domain" description="Solute-binding protein family 3/N-terminal" evidence="6">
    <location>
        <begin position="53"/>
        <end position="277"/>
    </location>
</feature>
<dbReference type="Gene3D" id="3.40.190.10">
    <property type="entry name" value="Periplasmic binding protein-like II"/>
    <property type="match status" value="2"/>
</dbReference>
<feature type="signal peptide" evidence="5">
    <location>
        <begin position="1"/>
        <end position="20"/>
    </location>
</feature>